<comment type="subcellular location">
    <subcellularLocation>
        <location evidence="1">Membrane</location>
        <topology evidence="1">Single-pass type I membrane protein</topology>
    </subcellularLocation>
</comment>
<evidence type="ECO:0000256" key="1">
    <source>
        <dbReference type="ARBA" id="ARBA00004479"/>
    </source>
</evidence>
<evidence type="ECO:0000256" key="6">
    <source>
        <dbReference type="ARBA" id="ARBA00022729"/>
    </source>
</evidence>
<comment type="similarity">
    <text evidence="2">Belongs to the Toll-like receptor family.</text>
</comment>
<dbReference type="PRINTS" id="PR01537">
    <property type="entry name" value="INTRLKN1R1F"/>
</dbReference>
<name>A0A4C1X464_EUMVA</name>
<gene>
    <name evidence="15" type="primary">TLR6</name>
    <name evidence="15" type="ORF">EVAR_45790_1</name>
</gene>
<dbReference type="PROSITE" id="PS50104">
    <property type="entry name" value="TIR"/>
    <property type="match status" value="1"/>
</dbReference>
<evidence type="ECO:0000256" key="12">
    <source>
        <dbReference type="ARBA" id="ARBA00023180"/>
    </source>
</evidence>
<dbReference type="SUPFAM" id="SSF52058">
    <property type="entry name" value="L domain-like"/>
    <property type="match status" value="1"/>
</dbReference>
<keyword evidence="4" id="KW-0433">Leucine-rich repeat</keyword>
<dbReference type="GO" id="GO:0005886">
    <property type="term" value="C:plasma membrane"/>
    <property type="evidence" value="ECO:0007669"/>
    <property type="project" value="TreeGrafter"/>
</dbReference>
<evidence type="ECO:0000256" key="2">
    <source>
        <dbReference type="ARBA" id="ARBA00009634"/>
    </source>
</evidence>
<dbReference type="EMBL" id="BGZK01000707">
    <property type="protein sequence ID" value="GBP57035.1"/>
    <property type="molecule type" value="Genomic_DNA"/>
</dbReference>
<evidence type="ECO:0000313" key="16">
    <source>
        <dbReference type="Proteomes" id="UP000299102"/>
    </source>
</evidence>
<evidence type="ECO:0000256" key="13">
    <source>
        <dbReference type="SAM" id="Phobius"/>
    </source>
</evidence>
<dbReference type="GO" id="GO:0045087">
    <property type="term" value="P:innate immune response"/>
    <property type="evidence" value="ECO:0007669"/>
    <property type="project" value="UniProtKB-KW"/>
</dbReference>
<dbReference type="InterPro" id="IPR032675">
    <property type="entry name" value="LRR_dom_sf"/>
</dbReference>
<protein>
    <submittedName>
        <fullName evidence="15">Toll-like receptor 6</fullName>
    </submittedName>
</protein>
<dbReference type="SMART" id="SM00369">
    <property type="entry name" value="LRR_TYP"/>
    <property type="match status" value="4"/>
</dbReference>
<evidence type="ECO:0000256" key="3">
    <source>
        <dbReference type="ARBA" id="ARBA00022588"/>
    </source>
</evidence>
<dbReference type="SUPFAM" id="SSF52200">
    <property type="entry name" value="Toll/Interleukin receptor TIR domain"/>
    <property type="match status" value="1"/>
</dbReference>
<dbReference type="GO" id="GO:0007165">
    <property type="term" value="P:signal transduction"/>
    <property type="evidence" value="ECO:0007669"/>
    <property type="project" value="InterPro"/>
</dbReference>
<dbReference type="InterPro" id="IPR003591">
    <property type="entry name" value="Leu-rich_rpt_typical-subtyp"/>
</dbReference>
<dbReference type="InterPro" id="IPR001611">
    <property type="entry name" value="Leu-rich_rpt"/>
</dbReference>
<keyword evidence="16" id="KW-1185">Reference proteome</keyword>
<proteinExistence type="inferred from homology"/>
<comment type="caution">
    <text evidence="15">The sequence shown here is derived from an EMBL/GenBank/DDBJ whole genome shotgun (WGS) entry which is preliminary data.</text>
</comment>
<keyword evidence="10 13" id="KW-0472">Membrane</keyword>
<evidence type="ECO:0000256" key="4">
    <source>
        <dbReference type="ARBA" id="ARBA00022614"/>
    </source>
</evidence>
<feature type="domain" description="TIR" evidence="14">
    <location>
        <begin position="452"/>
        <end position="591"/>
    </location>
</feature>
<dbReference type="STRING" id="151549.A0A4C1X464"/>
<keyword evidence="5 13" id="KW-0812">Transmembrane</keyword>
<evidence type="ECO:0000256" key="5">
    <source>
        <dbReference type="ARBA" id="ARBA00022692"/>
    </source>
</evidence>
<evidence type="ECO:0000259" key="14">
    <source>
        <dbReference type="PROSITE" id="PS50104"/>
    </source>
</evidence>
<dbReference type="Pfam" id="PF13676">
    <property type="entry name" value="TIR_2"/>
    <property type="match status" value="1"/>
</dbReference>
<dbReference type="InterPro" id="IPR000157">
    <property type="entry name" value="TIR_dom"/>
</dbReference>
<dbReference type="OrthoDB" id="1081807at2759"/>
<reference evidence="15 16" key="1">
    <citation type="journal article" date="2019" name="Commun. Biol.">
        <title>The bagworm genome reveals a unique fibroin gene that provides high tensile strength.</title>
        <authorList>
            <person name="Kono N."/>
            <person name="Nakamura H."/>
            <person name="Ohtoshi R."/>
            <person name="Tomita M."/>
            <person name="Numata K."/>
            <person name="Arakawa K."/>
        </authorList>
    </citation>
    <scope>NUCLEOTIDE SEQUENCE [LARGE SCALE GENOMIC DNA]</scope>
</reference>
<evidence type="ECO:0000256" key="7">
    <source>
        <dbReference type="ARBA" id="ARBA00022737"/>
    </source>
</evidence>
<organism evidence="15 16">
    <name type="scientific">Eumeta variegata</name>
    <name type="common">Bagworm moth</name>
    <name type="synonym">Eumeta japonica</name>
    <dbReference type="NCBI Taxonomy" id="151549"/>
    <lineage>
        <taxon>Eukaryota</taxon>
        <taxon>Metazoa</taxon>
        <taxon>Ecdysozoa</taxon>
        <taxon>Arthropoda</taxon>
        <taxon>Hexapoda</taxon>
        <taxon>Insecta</taxon>
        <taxon>Pterygota</taxon>
        <taxon>Neoptera</taxon>
        <taxon>Endopterygota</taxon>
        <taxon>Lepidoptera</taxon>
        <taxon>Glossata</taxon>
        <taxon>Ditrysia</taxon>
        <taxon>Tineoidea</taxon>
        <taxon>Psychidae</taxon>
        <taxon>Oiketicinae</taxon>
        <taxon>Eumeta</taxon>
    </lineage>
</organism>
<dbReference type="Pfam" id="PF13855">
    <property type="entry name" value="LRR_8"/>
    <property type="match status" value="2"/>
</dbReference>
<keyword evidence="11 15" id="KW-0675">Receptor</keyword>
<evidence type="ECO:0000256" key="9">
    <source>
        <dbReference type="ARBA" id="ARBA00022989"/>
    </source>
</evidence>
<dbReference type="PANTHER" id="PTHR24365:SF530">
    <property type="entry name" value="MSTPROX-RELATED"/>
    <property type="match status" value="1"/>
</dbReference>
<dbReference type="Proteomes" id="UP000299102">
    <property type="component" value="Unassembled WGS sequence"/>
</dbReference>
<dbReference type="PANTHER" id="PTHR24365">
    <property type="entry name" value="TOLL-LIKE RECEPTOR"/>
    <property type="match status" value="1"/>
</dbReference>
<dbReference type="AlphaFoldDB" id="A0A4C1X464"/>
<keyword evidence="9 13" id="KW-1133">Transmembrane helix</keyword>
<accession>A0A4C1X464</accession>
<dbReference type="FunFam" id="3.40.50.10140:FF:000001">
    <property type="entry name" value="Toll-like receptor 2"/>
    <property type="match status" value="1"/>
</dbReference>
<evidence type="ECO:0000256" key="8">
    <source>
        <dbReference type="ARBA" id="ARBA00022859"/>
    </source>
</evidence>
<keyword evidence="7" id="KW-0677">Repeat</keyword>
<keyword evidence="6" id="KW-0732">Signal</keyword>
<keyword evidence="12" id="KW-0325">Glycoprotein</keyword>
<evidence type="ECO:0000256" key="11">
    <source>
        <dbReference type="ARBA" id="ARBA00023170"/>
    </source>
</evidence>
<evidence type="ECO:0000256" key="10">
    <source>
        <dbReference type="ARBA" id="ARBA00023136"/>
    </source>
</evidence>
<dbReference type="Gene3D" id="3.80.10.10">
    <property type="entry name" value="Ribonuclease Inhibitor"/>
    <property type="match status" value="2"/>
</dbReference>
<feature type="transmembrane region" description="Helical" evidence="13">
    <location>
        <begin position="400"/>
        <end position="420"/>
    </location>
</feature>
<keyword evidence="3" id="KW-0399">Innate immunity</keyword>
<dbReference type="SMART" id="SM00255">
    <property type="entry name" value="TIR"/>
    <property type="match status" value="1"/>
</dbReference>
<sequence length="605" mass="69948">MSLWSSVFLRTKFVELLELDLRACSIQTLSGGIFKNMPKLKMLYLGENAITTIDVNAFVGLQNLLHLDISNNLIPLQDDSQNIARPSPLVFRYLKNLISLDLSFTRLNPRSSVIFRELGSKFERLSICETTISHLGDGVFNNTNLKYLDVSGNMGILNNEKGLQGVEDSLRVLYADFVGLTTLNFLDGFERLQVLKVANNDIAVVVPAVAATWSELKILDLTVNRIGSWWNATFSLIPNLSFLSLVQNNINLITEHMVKDVRKVDYIGLSRNFIVCNCHARELMDIAMRNEYNRIPRPLYSDLHLMANDTISFHTAFCDFDEIVSSRAVMTPLCRARNECSFTEEDYNGNFFLFDYDKEAYKCLAFEEATRVNFSTVEKCNHNTRDTNYDETILDQAMNYLFLLIIPAVLLPVLALGFFFRRWFVYFCITMRNSAMLSLINNGENIDAGKIFNYDVFVSYCNEDRAWVLDHLLPHLEKDCNVSVCLHERDFQVGLSILENIVSCMDRSKSIMLVISQKFLMSQWCQFEMHLAQHRLLETRREDLILVLLEKIPRHMRPNTLHYLMLTKTYIVWPNEKTERVIFWKRLNKSLLTQRIKQLENVSLA</sequence>
<evidence type="ECO:0000313" key="15">
    <source>
        <dbReference type="EMBL" id="GBP57035.1"/>
    </source>
</evidence>
<keyword evidence="8" id="KW-0391">Immunity</keyword>
<dbReference type="GO" id="GO:0038023">
    <property type="term" value="F:signaling receptor activity"/>
    <property type="evidence" value="ECO:0007669"/>
    <property type="project" value="TreeGrafter"/>
</dbReference>
<dbReference type="InterPro" id="IPR035897">
    <property type="entry name" value="Toll_tir_struct_dom_sf"/>
</dbReference>
<dbReference type="Gene3D" id="3.40.50.10140">
    <property type="entry name" value="Toll/interleukin-1 receptor homology (TIR) domain"/>
    <property type="match status" value="1"/>
</dbReference>